<feature type="compositionally biased region" description="Gly residues" evidence="1">
    <location>
        <begin position="157"/>
        <end position="168"/>
    </location>
</feature>
<dbReference type="AlphaFoldDB" id="A0AA89Q5J0"/>
<protein>
    <submittedName>
        <fullName evidence="2">Uncharacterized protein</fullName>
    </submittedName>
</protein>
<dbReference type="Proteomes" id="UP000579531">
    <property type="component" value="Unassembled WGS sequence"/>
</dbReference>
<gene>
    <name evidence="2" type="ORF">HNR72_005739</name>
</gene>
<accession>A0AA89Q5J0</accession>
<keyword evidence="3" id="KW-1185">Reference proteome</keyword>
<comment type="caution">
    <text evidence="2">The sequence shown here is derived from an EMBL/GenBank/DDBJ whole genome shotgun (WGS) entry which is preliminary data.</text>
</comment>
<dbReference type="EMBL" id="JACHLX010000001">
    <property type="protein sequence ID" value="MBB5814711.1"/>
    <property type="molecule type" value="Genomic_DNA"/>
</dbReference>
<name>A0AA89Q5J0_STRCU</name>
<organism evidence="2 3">
    <name type="scientific">Streptomyces collinus</name>
    <dbReference type="NCBI Taxonomy" id="42684"/>
    <lineage>
        <taxon>Bacteria</taxon>
        <taxon>Bacillati</taxon>
        <taxon>Actinomycetota</taxon>
        <taxon>Actinomycetes</taxon>
        <taxon>Kitasatosporales</taxon>
        <taxon>Streptomycetaceae</taxon>
        <taxon>Streptomyces</taxon>
    </lineage>
</organism>
<evidence type="ECO:0000313" key="2">
    <source>
        <dbReference type="EMBL" id="MBB5814711.1"/>
    </source>
</evidence>
<feature type="compositionally biased region" description="Basic and acidic residues" evidence="1">
    <location>
        <begin position="81"/>
        <end position="97"/>
    </location>
</feature>
<proteinExistence type="predicted"/>
<evidence type="ECO:0000256" key="1">
    <source>
        <dbReference type="SAM" id="MobiDB-lite"/>
    </source>
</evidence>
<feature type="region of interest" description="Disordered" evidence="1">
    <location>
        <begin position="1"/>
        <end position="319"/>
    </location>
</feature>
<feature type="compositionally biased region" description="Acidic residues" evidence="1">
    <location>
        <begin position="112"/>
        <end position="124"/>
    </location>
</feature>
<evidence type="ECO:0000313" key="3">
    <source>
        <dbReference type="Proteomes" id="UP000579531"/>
    </source>
</evidence>
<reference evidence="2 3" key="1">
    <citation type="submission" date="2020-08" db="EMBL/GenBank/DDBJ databases">
        <title>Sequencing the genomes of 1000 actinobacteria strains.</title>
        <authorList>
            <person name="Klenk H.-P."/>
        </authorList>
    </citation>
    <scope>NUCLEOTIDE SEQUENCE [LARGE SCALE GENOMIC DNA]</scope>
    <source>
        <strain evidence="2 3">DSM 40129</strain>
    </source>
</reference>
<sequence length="319" mass="31977">MPYARSSVCAPPGARTGRRSWAGPGGGFRGRRTRSSRWLGGPLPCRPTAMSGGRAGPVEGARDGPAGEGGGGQQPVHGPRGLRDRRESGAGGRHESVPRVGPPQGAQRGDTGEEVPEPEGAQDEEAGRTGCAVRSGAVMPAACRAPTASAAADPPIGCGGAGPGGAGGKRPRAVPASTTHEPPGTGSASLPGPVRVTAPARLCGHPGRPRPRAAPTDTGTCPSPTAPRTAGSREESGGPPHTGTRPIRTAAVRSGPPCTPAPRPVLATTPPPRRRPRAPEATSANGRSPRGAPTCHRVGAGDSPYAAAVRRARPVEGRR</sequence>
<feature type="compositionally biased region" description="Low complexity" evidence="1">
    <location>
        <begin position="140"/>
        <end position="156"/>
    </location>
</feature>